<dbReference type="InterPro" id="IPR050238">
    <property type="entry name" value="DNA_Rep/Repair_Clamp_Loader"/>
</dbReference>
<dbReference type="NCBIfam" id="TIGR00678">
    <property type="entry name" value="holB"/>
    <property type="match status" value="1"/>
</dbReference>
<reference evidence="9 10" key="1">
    <citation type="journal article" date="2019" name="Int. J. Syst. Evol. Microbiol.">
        <title>The Global Catalogue of Microorganisms (GCM) 10K type strain sequencing project: providing services to taxonomists for standard genome sequencing and annotation.</title>
        <authorList>
            <consortium name="The Broad Institute Genomics Platform"/>
            <consortium name="The Broad Institute Genome Sequencing Center for Infectious Disease"/>
            <person name="Wu L."/>
            <person name="Ma J."/>
        </authorList>
    </citation>
    <scope>NUCLEOTIDE SEQUENCE [LARGE SCALE GENOMIC DNA]</scope>
    <source>
        <strain evidence="9 10">JCM 9731</strain>
    </source>
</reference>
<dbReference type="PANTHER" id="PTHR11669">
    <property type="entry name" value="REPLICATION FACTOR C / DNA POLYMERASE III GAMMA-TAU SUBUNIT"/>
    <property type="match status" value="1"/>
</dbReference>
<keyword evidence="5" id="KW-0235">DNA replication</keyword>
<dbReference type="InterPro" id="IPR027417">
    <property type="entry name" value="P-loop_NTPase"/>
</dbReference>
<dbReference type="InterPro" id="IPR004622">
    <property type="entry name" value="DNA_pol_HolB"/>
</dbReference>
<keyword evidence="10" id="KW-1185">Reference proteome</keyword>
<dbReference type="EC" id="2.7.7.7" evidence="1"/>
<evidence type="ECO:0000313" key="9">
    <source>
        <dbReference type="EMBL" id="GAA0320966.1"/>
    </source>
</evidence>
<protein>
    <recommendedName>
        <fullName evidence="2">DNA polymerase III subunit delta'</fullName>
        <ecNumber evidence="1">2.7.7.7</ecNumber>
    </recommendedName>
</protein>
<dbReference type="NCBIfam" id="NF005972">
    <property type="entry name" value="PRK08058.1"/>
    <property type="match status" value="1"/>
</dbReference>
<dbReference type="Pfam" id="PF13177">
    <property type="entry name" value="DNA_pol3_delta2"/>
    <property type="match status" value="1"/>
</dbReference>
<evidence type="ECO:0000256" key="4">
    <source>
        <dbReference type="ARBA" id="ARBA00022695"/>
    </source>
</evidence>
<dbReference type="Gene3D" id="3.40.50.300">
    <property type="entry name" value="P-loop containing nucleotide triphosphate hydrolases"/>
    <property type="match status" value="1"/>
</dbReference>
<evidence type="ECO:0000256" key="1">
    <source>
        <dbReference type="ARBA" id="ARBA00012417"/>
    </source>
</evidence>
<dbReference type="SUPFAM" id="SSF52540">
    <property type="entry name" value="P-loop containing nucleoside triphosphate hydrolases"/>
    <property type="match status" value="1"/>
</dbReference>
<gene>
    <name evidence="9" type="primary">holB</name>
    <name evidence="9" type="ORF">GCM10008967_09390</name>
</gene>
<dbReference type="PANTHER" id="PTHR11669:SF8">
    <property type="entry name" value="DNA POLYMERASE III SUBUNIT DELTA"/>
    <property type="match status" value="1"/>
</dbReference>
<dbReference type="Pfam" id="PF09115">
    <property type="entry name" value="DNApol3-delta_C"/>
    <property type="match status" value="1"/>
</dbReference>
<evidence type="ECO:0000259" key="8">
    <source>
        <dbReference type="Pfam" id="PF09115"/>
    </source>
</evidence>
<keyword evidence="4" id="KW-0548">Nucleotidyltransferase</keyword>
<keyword evidence="6" id="KW-0239">DNA-directed DNA polymerase</keyword>
<dbReference type="RefSeq" id="WP_343796809.1">
    <property type="nucleotide sequence ID" value="NZ_BAAADJ010000008.1"/>
</dbReference>
<proteinExistence type="predicted"/>
<evidence type="ECO:0000256" key="6">
    <source>
        <dbReference type="ARBA" id="ARBA00022932"/>
    </source>
</evidence>
<dbReference type="InterPro" id="IPR015199">
    <property type="entry name" value="DNA_pol_III_delta_C"/>
</dbReference>
<evidence type="ECO:0000313" key="10">
    <source>
        <dbReference type="Proteomes" id="UP001500782"/>
    </source>
</evidence>
<dbReference type="EMBL" id="BAAADJ010000008">
    <property type="protein sequence ID" value="GAA0320966.1"/>
    <property type="molecule type" value="Genomic_DNA"/>
</dbReference>
<comment type="caution">
    <text evidence="9">The sequence shown here is derived from an EMBL/GenBank/DDBJ whole genome shotgun (WGS) entry which is preliminary data.</text>
</comment>
<feature type="domain" description="DNA polymerase III delta subunit C-terminal" evidence="8">
    <location>
        <begin position="250"/>
        <end position="329"/>
    </location>
</feature>
<sequence length="335" mass="38685">MTQKWTHLQTKQPTAEKMLRQAIIRDRLAHAYLFEGTKGTGKLEASRLLAQSFFCHQLIDDYMPCGECHHCKRIESGNHPDVHLIEPDGQSIKKGQIQALQEEFSKSGMESSKKFYTIVHADRMTTNAANSLLKFLEEPHQQTIAILITEQVQKMLSTILSRCQIISFRPLSTNLLIQQLVESGVPQDMATLLSQLTQNVDEALLLLNDEWFAQARKKVLKLYEAIQKSEGEALLWLQQEWYKHFQDRDQIHIGLDMFLFIYRDVLSIQMDKRERLTFPGFLKELEQSALHLSQKTILLSIETILHTKRMLDAHTNNQLLMEQMVLNLQEGSSVV</sequence>
<dbReference type="Proteomes" id="UP001500782">
    <property type="component" value="Unassembled WGS sequence"/>
</dbReference>
<evidence type="ECO:0000256" key="5">
    <source>
        <dbReference type="ARBA" id="ARBA00022705"/>
    </source>
</evidence>
<accession>A0ABN0VZ67</accession>
<evidence type="ECO:0000256" key="3">
    <source>
        <dbReference type="ARBA" id="ARBA00022679"/>
    </source>
</evidence>
<name>A0ABN0VZ67_9BACI</name>
<comment type="catalytic activity">
    <reaction evidence="7">
        <text>DNA(n) + a 2'-deoxyribonucleoside 5'-triphosphate = DNA(n+1) + diphosphate</text>
        <dbReference type="Rhea" id="RHEA:22508"/>
        <dbReference type="Rhea" id="RHEA-COMP:17339"/>
        <dbReference type="Rhea" id="RHEA-COMP:17340"/>
        <dbReference type="ChEBI" id="CHEBI:33019"/>
        <dbReference type="ChEBI" id="CHEBI:61560"/>
        <dbReference type="ChEBI" id="CHEBI:173112"/>
        <dbReference type="EC" id="2.7.7.7"/>
    </reaction>
</comment>
<organism evidence="9 10">
    <name type="scientific">Bacillus carboniphilus</name>
    <dbReference type="NCBI Taxonomy" id="86663"/>
    <lineage>
        <taxon>Bacteria</taxon>
        <taxon>Bacillati</taxon>
        <taxon>Bacillota</taxon>
        <taxon>Bacilli</taxon>
        <taxon>Bacillales</taxon>
        <taxon>Bacillaceae</taxon>
        <taxon>Bacillus</taxon>
    </lineage>
</organism>
<keyword evidence="3" id="KW-0808">Transferase</keyword>
<evidence type="ECO:0000256" key="2">
    <source>
        <dbReference type="ARBA" id="ARBA00014363"/>
    </source>
</evidence>
<evidence type="ECO:0000256" key="7">
    <source>
        <dbReference type="ARBA" id="ARBA00049244"/>
    </source>
</evidence>